<gene>
    <name evidence="1" type="ORF">ANAPHAGO_00246</name>
</gene>
<reference evidence="1 2" key="1">
    <citation type="submission" date="2014-09" db="EMBL/GenBank/DDBJ databases">
        <authorList>
            <person name="Loux Valentin"/>
            <person name="Dugat Thibaut"/>
        </authorList>
    </citation>
    <scope>NUCLEOTIDE SEQUENCE [LARGE SCALE GENOMIC DNA]</scope>
    <source>
        <strain evidence="1 2">BOV-10_179</strain>
    </source>
</reference>
<sequence length="49" mass="5381">MTHVLRSSRYVVRYAAMLTGVKGGGFGVHTAVSSSGLFQDISTWSRYRS</sequence>
<organism evidence="1 2">
    <name type="scientific">Anaplasma phagocytophilum</name>
    <name type="common">Ehrlichia phagocytophila</name>
    <dbReference type="NCBI Taxonomy" id="948"/>
    <lineage>
        <taxon>Bacteria</taxon>
        <taxon>Pseudomonadati</taxon>
        <taxon>Pseudomonadota</taxon>
        <taxon>Alphaproteobacteria</taxon>
        <taxon>Rickettsiales</taxon>
        <taxon>Anaplasmataceae</taxon>
        <taxon>Anaplasma</taxon>
        <taxon>phagocytophilum group</taxon>
    </lineage>
</organism>
<accession>A0A098EDX5</accession>
<dbReference type="Proteomes" id="UP000055047">
    <property type="component" value="Unassembled WGS sequence"/>
</dbReference>
<dbReference type="AlphaFoldDB" id="A0A098EDX5"/>
<proteinExistence type="predicted"/>
<evidence type="ECO:0000313" key="2">
    <source>
        <dbReference type="Proteomes" id="UP000055047"/>
    </source>
</evidence>
<protein>
    <submittedName>
        <fullName evidence="1">Uncharacterized protein</fullName>
    </submittedName>
</protein>
<evidence type="ECO:0000313" key="1">
    <source>
        <dbReference type="EMBL" id="CEG20504.1"/>
    </source>
</evidence>
<name>A0A098EDX5_ANAPH</name>
<dbReference type="EMBL" id="CCXQ01000022">
    <property type="protein sequence ID" value="CEG20504.1"/>
    <property type="molecule type" value="Genomic_DNA"/>
</dbReference>